<reference evidence="1" key="1">
    <citation type="submission" date="2022-03" db="EMBL/GenBank/DDBJ databases">
        <authorList>
            <person name="Woo C.Y."/>
        </authorList>
    </citation>
    <scope>NUCLEOTIDE SEQUENCE</scope>
    <source>
        <strain evidence="1">CYS-02</strain>
    </source>
</reference>
<organism evidence="1 2">
    <name type="scientific">Variovorax terrae</name>
    <dbReference type="NCBI Taxonomy" id="2923278"/>
    <lineage>
        <taxon>Bacteria</taxon>
        <taxon>Pseudomonadati</taxon>
        <taxon>Pseudomonadota</taxon>
        <taxon>Betaproteobacteria</taxon>
        <taxon>Burkholderiales</taxon>
        <taxon>Comamonadaceae</taxon>
        <taxon>Variovorax</taxon>
    </lineage>
</organism>
<dbReference type="Proteomes" id="UP001139447">
    <property type="component" value="Unassembled WGS sequence"/>
</dbReference>
<keyword evidence="2" id="KW-1185">Reference proteome</keyword>
<accession>A0A9X1W3R6</accession>
<dbReference type="RefSeq" id="WP_243308469.1">
    <property type="nucleotide sequence ID" value="NZ_JALGBI010000002.1"/>
</dbReference>
<dbReference type="AlphaFoldDB" id="A0A9X1W3R6"/>
<proteinExistence type="predicted"/>
<protein>
    <submittedName>
        <fullName evidence="1">Uncharacterized protein</fullName>
    </submittedName>
</protein>
<name>A0A9X1W3R6_9BURK</name>
<evidence type="ECO:0000313" key="1">
    <source>
        <dbReference type="EMBL" id="MCJ0765278.1"/>
    </source>
</evidence>
<sequence>MGLEVIAVVFNDESNEKVPLTVESLTWVSELVKTQGVRVNSQNCMNLACQKLWDELLHSKESKQFLDRLIERAKQEMKQKNQ</sequence>
<gene>
    <name evidence="1" type="ORF">MMF98_18855</name>
</gene>
<evidence type="ECO:0000313" key="2">
    <source>
        <dbReference type="Proteomes" id="UP001139447"/>
    </source>
</evidence>
<comment type="caution">
    <text evidence="1">The sequence shown here is derived from an EMBL/GenBank/DDBJ whole genome shotgun (WGS) entry which is preliminary data.</text>
</comment>
<dbReference type="EMBL" id="JALGBI010000002">
    <property type="protein sequence ID" value="MCJ0765278.1"/>
    <property type="molecule type" value="Genomic_DNA"/>
</dbReference>